<organism evidence="7 8">
    <name type="scientific">Alkalibaculum sporogenes</name>
    <dbReference type="NCBI Taxonomy" id="2655001"/>
    <lineage>
        <taxon>Bacteria</taxon>
        <taxon>Bacillati</taxon>
        <taxon>Bacillota</taxon>
        <taxon>Clostridia</taxon>
        <taxon>Eubacteriales</taxon>
        <taxon>Eubacteriaceae</taxon>
        <taxon>Alkalibaculum</taxon>
    </lineage>
</organism>
<dbReference type="PANTHER" id="PTHR39344:SF1">
    <property type="entry name" value="UPF0182 PROTEIN SLL1060"/>
    <property type="match status" value="1"/>
</dbReference>
<dbReference type="PANTHER" id="PTHR39344">
    <property type="entry name" value="UPF0182 PROTEIN SLL1060"/>
    <property type="match status" value="1"/>
</dbReference>
<dbReference type="EMBL" id="WHNX01000063">
    <property type="protein sequence ID" value="MPW27341.1"/>
    <property type="molecule type" value="Genomic_DNA"/>
</dbReference>
<dbReference type="Pfam" id="PF03699">
    <property type="entry name" value="UPF0182"/>
    <property type="match status" value="1"/>
</dbReference>
<feature type="transmembrane region" description="Helical" evidence="5">
    <location>
        <begin position="96"/>
        <end position="118"/>
    </location>
</feature>
<feature type="transmembrane region" description="Helical" evidence="5">
    <location>
        <begin position="12"/>
        <end position="37"/>
    </location>
</feature>
<keyword evidence="1 5" id="KW-1003">Cell membrane</keyword>
<protein>
    <recommendedName>
        <fullName evidence="5">UPF0182 protein GC105_16365</fullName>
    </recommendedName>
</protein>
<dbReference type="RefSeq" id="WP_152806982.1">
    <property type="nucleotide sequence ID" value="NZ_WHNX01000063.1"/>
</dbReference>
<name>A0A6A7KDC5_9FIRM</name>
<feature type="transmembrane region" description="Helical" evidence="5">
    <location>
        <begin position="153"/>
        <end position="177"/>
    </location>
</feature>
<keyword evidence="3 5" id="KW-1133">Transmembrane helix</keyword>
<feature type="region of interest" description="Disordered" evidence="6">
    <location>
        <begin position="847"/>
        <end position="873"/>
    </location>
</feature>
<dbReference type="InterPro" id="IPR005372">
    <property type="entry name" value="UPF0182"/>
</dbReference>
<reference evidence="7 8" key="1">
    <citation type="submission" date="2019-10" db="EMBL/GenBank/DDBJ databases">
        <title>Alkalibaculum tamaniensis sp.nov., a new alkaliphilic acetogen, isolated on methoxylated aromatics from a mud volcano.</title>
        <authorList>
            <person name="Khomyakova M.A."/>
            <person name="Merkel A.Y."/>
            <person name="Bonch-Osmolovskaya E.A."/>
            <person name="Slobodkin A.I."/>
        </authorList>
    </citation>
    <scope>NUCLEOTIDE SEQUENCE [LARGE SCALE GENOMIC DNA]</scope>
    <source>
        <strain evidence="7 8">M08DMB</strain>
    </source>
</reference>
<dbReference type="GO" id="GO:0005886">
    <property type="term" value="C:plasma membrane"/>
    <property type="evidence" value="ECO:0007669"/>
    <property type="project" value="UniProtKB-SubCell"/>
</dbReference>
<dbReference type="AlphaFoldDB" id="A0A6A7KDC5"/>
<sequence length="918" mass="105710">MNKGSISKRITFSIISVVLILIVLFTIMNQFYINYIWFDELGFTQVFMRELITKLQIGIPSFLVFFIILYLYFNQLTKVIRKKSVVTTIKKTSNKIVLMISLILSIFITVISTNSLWYRALEFLNSSSFNQTDPLFNKDISFYIFKLPLLEQVYSTLISVLFILVISTIIYTSYLYLSNTSRADFIQDGKLNINELIKNFGALEGKLIGVFIGIFFILMSFSYYIRTFSLLYSNAGISFGASYTDVNVTLPLYRILMVVSIILGVYAIICGLTQKIKRIIIAPIVLVVFSLVGGLVTIGVDNLIVTPNQFLKEEQYLVRNIEHTQLAYGIDSVVEEEFNFNQNITIEDIEENELTIKNIPINDYRPTLDMYNSIQGFRIYYEFNDVDIDRYYIDGEYTQVFISAREMNNTKLEENARTWINTHLKYTHGFGVAVSPINTVNESGQPALVVKDIPPKTDVEELQVTQPRIYYGESTDTYAITNGMTMEFDYPEGSDNAENYYDGTGGIQMNMLNRLAFALYHAEPKIMLSSDLTSDSKMHIKRNIIERVNTIAPFLAYDDDPYITIADGKLYWIMDAFTISERYPYSQPYSRDESFNYIRNSVKVVIDAFNGDVTFYQVDENEPITNVYNKIYPDMFTPIDEMPESIRSHIRYSQKMFDIQSNIYRTYHMTNPRVFYNKEDQWEVATQIYGQNKEVENVESAYLIMKQPDSDEEQFVLMVPYTPRQKDNMVGWMAAMNDGEDYGKIVVYKFPKQTLAYGPMQIEQRIDQDTLISPQLTLLGQQGSEVSRGNMLTIPINNSILYVEPVYIGASGTERSIPEVKKVIVSHNNRIVMEDDLSTALEKIFGTSEKEEPDQSETDDQIDPNNPPINVEDSNSLIIKANELFKQAQQAQQSGDWAEYGRYIKELEETLNKLDVNQ</sequence>
<evidence type="ECO:0000256" key="2">
    <source>
        <dbReference type="ARBA" id="ARBA00022692"/>
    </source>
</evidence>
<evidence type="ECO:0000256" key="3">
    <source>
        <dbReference type="ARBA" id="ARBA00022989"/>
    </source>
</evidence>
<feature type="transmembrane region" description="Helical" evidence="5">
    <location>
        <begin position="252"/>
        <end position="272"/>
    </location>
</feature>
<evidence type="ECO:0000313" key="7">
    <source>
        <dbReference type="EMBL" id="MPW27341.1"/>
    </source>
</evidence>
<keyword evidence="8" id="KW-1185">Reference proteome</keyword>
<feature type="compositionally biased region" description="Acidic residues" evidence="6">
    <location>
        <begin position="851"/>
        <end position="862"/>
    </location>
</feature>
<evidence type="ECO:0000256" key="5">
    <source>
        <dbReference type="HAMAP-Rule" id="MF_01600"/>
    </source>
</evidence>
<evidence type="ECO:0000256" key="4">
    <source>
        <dbReference type="ARBA" id="ARBA00023136"/>
    </source>
</evidence>
<comment type="subcellular location">
    <subcellularLocation>
        <location evidence="5">Cell membrane</location>
        <topology evidence="5">Multi-pass membrane protein</topology>
    </subcellularLocation>
</comment>
<dbReference type="Proteomes" id="UP000440004">
    <property type="component" value="Unassembled WGS sequence"/>
</dbReference>
<feature type="transmembrane region" description="Helical" evidence="5">
    <location>
        <begin position="207"/>
        <end position="225"/>
    </location>
</feature>
<accession>A0A6A7KDC5</accession>
<keyword evidence="4 5" id="KW-0472">Membrane</keyword>
<feature type="transmembrane region" description="Helical" evidence="5">
    <location>
        <begin position="57"/>
        <end position="75"/>
    </location>
</feature>
<dbReference type="HAMAP" id="MF_01600">
    <property type="entry name" value="UPF0182"/>
    <property type="match status" value="1"/>
</dbReference>
<keyword evidence="2 5" id="KW-0812">Transmembrane</keyword>
<feature type="transmembrane region" description="Helical" evidence="5">
    <location>
        <begin position="279"/>
        <end position="300"/>
    </location>
</feature>
<dbReference type="GO" id="GO:0005576">
    <property type="term" value="C:extracellular region"/>
    <property type="evidence" value="ECO:0007669"/>
    <property type="project" value="TreeGrafter"/>
</dbReference>
<comment type="similarity">
    <text evidence="5">Belongs to the UPF0182 family.</text>
</comment>
<evidence type="ECO:0000256" key="1">
    <source>
        <dbReference type="ARBA" id="ARBA00022475"/>
    </source>
</evidence>
<proteinExistence type="inferred from homology"/>
<evidence type="ECO:0000313" key="8">
    <source>
        <dbReference type="Proteomes" id="UP000440004"/>
    </source>
</evidence>
<comment type="caution">
    <text evidence="7">The sequence shown here is derived from an EMBL/GenBank/DDBJ whole genome shotgun (WGS) entry which is preliminary data.</text>
</comment>
<evidence type="ECO:0000256" key="6">
    <source>
        <dbReference type="SAM" id="MobiDB-lite"/>
    </source>
</evidence>
<gene>
    <name evidence="7" type="ORF">GC105_16365</name>
</gene>